<dbReference type="PANTHER" id="PTHR35788">
    <property type="entry name" value="EXPORTED PROTEIN-RELATED"/>
    <property type="match status" value="1"/>
</dbReference>
<reference evidence="4 5" key="1">
    <citation type="submission" date="2019-06" db="EMBL/GenBank/DDBJ databases">
        <title>Sequencing the genomes of 1000 actinobacteria strains.</title>
        <authorList>
            <person name="Klenk H.-P."/>
        </authorList>
    </citation>
    <scope>NUCLEOTIDE SEQUENCE [LARGE SCALE GENOMIC DNA]</scope>
    <source>
        <strain evidence="4 5">DSM 41649</strain>
    </source>
</reference>
<evidence type="ECO:0000313" key="5">
    <source>
        <dbReference type="Proteomes" id="UP000318416"/>
    </source>
</evidence>
<dbReference type="Proteomes" id="UP000318416">
    <property type="component" value="Unassembled WGS sequence"/>
</dbReference>
<keyword evidence="2" id="KW-0812">Transmembrane</keyword>
<feature type="compositionally biased region" description="Low complexity" evidence="1">
    <location>
        <begin position="336"/>
        <end position="355"/>
    </location>
</feature>
<dbReference type="AlphaFoldDB" id="A0A561EUP0"/>
<feature type="region of interest" description="Disordered" evidence="1">
    <location>
        <begin position="1"/>
        <end position="424"/>
    </location>
</feature>
<accession>A0A561EUP0</accession>
<evidence type="ECO:0000256" key="1">
    <source>
        <dbReference type="SAM" id="MobiDB-lite"/>
    </source>
</evidence>
<feature type="compositionally biased region" description="Low complexity" evidence="1">
    <location>
        <begin position="280"/>
        <end position="298"/>
    </location>
</feature>
<feature type="compositionally biased region" description="Gly residues" evidence="1">
    <location>
        <begin position="234"/>
        <end position="247"/>
    </location>
</feature>
<sequence length="734" mass="74014">MSSRESDSAYPPPRRKGPDAYPSGTPPYGTGVPNGFGADPFGPAGQPAAAQPGAADGDDVPKTETTLTTRVRINIPGSRPIPPVVVRSTVKNEDAPAAPAEPSGPRHRSGASSSPVLGVVDAGSQSSTPPNLPPEWQEGKQPEGGSSEGTGEWFRPRQKTGSGPAPVPAGAGAPRTAAAAQPAPTSRPAQEQPAQERPAQNRQASAPRPSGAPASPFAAGRQPGTAEDPFAGNPGAGRRPGFGAGPSGPGPGGPSGDPFAADPFATSGPGAADPFAAPSGAGDPFRPAGGGAARRQPGPRQPQPPQVAGEPEDTQIGGFDPVGDDFPPAAIPGGPPNGNLFGSAPPAASGADPFAPNRPGAAQDPFAAAQPGPGRFADGPYEAAAPLREPTPPGTVRPGHVRPDPENEILDPEEKPAKARKKGRGSKLAVYAVGGLLFAGAAAYGTGLMLNQADIPKGTTVLGTDIGGDTRDQAVSALDGSVGKAGQQPVKLKIGEQTVDLDPATAGLSFDTTATVDALTKHSYNPVEVIGSLAGGSKAVAPEVKVDRAKLKAALDALGAKSGQGLQEGFVRFTADGKTEVVPGKAGQAVDTAAAVDQVEQAYRSRAAGEQDAVLTLPVTAAQPKISEDALKAAADELGKQVLNGSVMVWAGTKKFEFGKVTASKVLTLVPDDSGKVVLKWDLDKLNDALNGVFDKSKFKKNGAQVAITPQDVADGIASVLDKTGTKDRVFKFS</sequence>
<protein>
    <submittedName>
        <fullName evidence="4">Putative peptidoglycan binding protein</fullName>
    </submittedName>
</protein>
<keyword evidence="5" id="KW-1185">Reference proteome</keyword>
<dbReference type="EMBL" id="VIVR01000001">
    <property type="protein sequence ID" value="TWE19318.1"/>
    <property type="molecule type" value="Genomic_DNA"/>
</dbReference>
<dbReference type="InterPro" id="IPR022029">
    <property type="entry name" value="YoaR-like_PG-bd"/>
</dbReference>
<gene>
    <name evidence="4" type="ORF">FB465_4434</name>
</gene>
<evidence type="ECO:0000259" key="3">
    <source>
        <dbReference type="Pfam" id="PF12229"/>
    </source>
</evidence>
<feature type="domain" description="YoaR-like putative peptidoglycan binding" evidence="3">
    <location>
        <begin position="505"/>
        <end position="604"/>
    </location>
</feature>
<keyword evidence="2" id="KW-1133">Transmembrane helix</keyword>
<comment type="caution">
    <text evidence="4">The sequence shown here is derived from an EMBL/GenBank/DDBJ whole genome shotgun (WGS) entry which is preliminary data.</text>
</comment>
<organism evidence="4 5">
    <name type="scientific">Kitasatospora atroaurantiaca</name>
    <dbReference type="NCBI Taxonomy" id="285545"/>
    <lineage>
        <taxon>Bacteria</taxon>
        <taxon>Bacillati</taxon>
        <taxon>Actinomycetota</taxon>
        <taxon>Actinomycetes</taxon>
        <taxon>Kitasatosporales</taxon>
        <taxon>Streptomycetaceae</taxon>
        <taxon>Kitasatospora</taxon>
    </lineage>
</organism>
<dbReference type="PANTHER" id="PTHR35788:SF1">
    <property type="entry name" value="EXPORTED PROTEIN"/>
    <property type="match status" value="1"/>
</dbReference>
<evidence type="ECO:0000313" key="4">
    <source>
        <dbReference type="EMBL" id="TWE19318.1"/>
    </source>
</evidence>
<dbReference type="InterPro" id="IPR052913">
    <property type="entry name" value="Glycopeptide_resist_protein"/>
</dbReference>
<feature type="compositionally biased region" description="Low complexity" evidence="1">
    <location>
        <begin position="35"/>
        <end position="55"/>
    </location>
</feature>
<name>A0A561EUP0_9ACTN</name>
<feature type="compositionally biased region" description="Low complexity" evidence="1">
    <location>
        <begin position="161"/>
        <end position="221"/>
    </location>
</feature>
<keyword evidence="2" id="KW-0472">Membrane</keyword>
<evidence type="ECO:0000256" key="2">
    <source>
        <dbReference type="SAM" id="Phobius"/>
    </source>
</evidence>
<dbReference type="RefSeq" id="WP_211785831.1">
    <property type="nucleotide sequence ID" value="NZ_BAAABR010000022.1"/>
</dbReference>
<dbReference type="Pfam" id="PF12229">
    <property type="entry name" value="PG_binding_4"/>
    <property type="match status" value="1"/>
</dbReference>
<feature type="transmembrane region" description="Helical" evidence="2">
    <location>
        <begin position="428"/>
        <end position="450"/>
    </location>
</feature>
<proteinExistence type="predicted"/>